<dbReference type="RefSeq" id="WP_038060270.1">
    <property type="nucleotide sequence ID" value="NZ_JPSL02000039.1"/>
</dbReference>
<accession>A0A0D6XA37</accession>
<dbReference type="EMBL" id="JPSL02000039">
    <property type="protein sequence ID" value="KIX84527.1"/>
    <property type="molecule type" value="Genomic_DNA"/>
</dbReference>
<evidence type="ECO:0000259" key="7">
    <source>
        <dbReference type="Pfam" id="PF01765"/>
    </source>
</evidence>
<dbReference type="OrthoDB" id="9804006at2"/>
<dbReference type="GO" id="GO:0005737">
    <property type="term" value="C:cytoplasm"/>
    <property type="evidence" value="ECO:0007669"/>
    <property type="project" value="UniProtKB-SubCell"/>
</dbReference>
<dbReference type="SUPFAM" id="SSF55194">
    <property type="entry name" value="Ribosome recycling factor, RRF"/>
    <property type="match status" value="1"/>
</dbReference>
<dbReference type="InterPro" id="IPR002661">
    <property type="entry name" value="Ribosome_recyc_fac"/>
</dbReference>
<gene>
    <name evidence="5 8" type="primary">frr</name>
    <name evidence="8" type="ORF">THFILI_07260</name>
</gene>
<evidence type="ECO:0000313" key="9">
    <source>
        <dbReference type="Proteomes" id="UP000030364"/>
    </source>
</evidence>
<evidence type="ECO:0000256" key="5">
    <source>
        <dbReference type="HAMAP-Rule" id="MF_00040"/>
    </source>
</evidence>
<dbReference type="Gene3D" id="3.30.1360.40">
    <property type="match status" value="1"/>
</dbReference>
<protein>
    <recommendedName>
        <fullName evidence="5">Ribosome-recycling factor</fullName>
        <shortName evidence="5">RRF</shortName>
    </recommendedName>
    <alternativeName>
        <fullName evidence="5">Ribosome-releasing factor</fullName>
    </alternativeName>
</protein>
<dbReference type="CDD" id="cd00520">
    <property type="entry name" value="RRF"/>
    <property type="match status" value="1"/>
</dbReference>
<dbReference type="Proteomes" id="UP000030364">
    <property type="component" value="Unassembled WGS sequence"/>
</dbReference>
<dbReference type="NCBIfam" id="TIGR00496">
    <property type="entry name" value="frr"/>
    <property type="match status" value="1"/>
</dbReference>
<dbReference type="GO" id="GO:0043023">
    <property type="term" value="F:ribosomal large subunit binding"/>
    <property type="evidence" value="ECO:0007669"/>
    <property type="project" value="TreeGrafter"/>
</dbReference>
<name>A0A0D6XA37_THEFI</name>
<keyword evidence="6" id="KW-0175">Coiled coil</keyword>
<keyword evidence="4 5" id="KW-0648">Protein biosynthesis</keyword>
<keyword evidence="3 5" id="KW-0963">Cytoplasm</keyword>
<dbReference type="InterPro" id="IPR036191">
    <property type="entry name" value="RRF_sf"/>
</dbReference>
<proteinExistence type="inferred from homology"/>
<dbReference type="Pfam" id="PF01765">
    <property type="entry name" value="RRF"/>
    <property type="match status" value="1"/>
</dbReference>
<dbReference type="GO" id="GO:0006415">
    <property type="term" value="P:translational termination"/>
    <property type="evidence" value="ECO:0007669"/>
    <property type="project" value="UniProtKB-UniRule"/>
</dbReference>
<comment type="similarity">
    <text evidence="2 5">Belongs to the RRF family.</text>
</comment>
<evidence type="ECO:0000256" key="4">
    <source>
        <dbReference type="ARBA" id="ARBA00022917"/>
    </source>
</evidence>
<comment type="caution">
    <text evidence="8">The sequence shown here is derived from an EMBL/GenBank/DDBJ whole genome shotgun (WGS) entry which is preliminary data.</text>
</comment>
<dbReference type="FunFam" id="3.30.1360.40:FF:000001">
    <property type="entry name" value="Ribosome-recycling factor"/>
    <property type="match status" value="1"/>
</dbReference>
<comment type="subcellular location">
    <subcellularLocation>
        <location evidence="1 5">Cytoplasm</location>
    </subcellularLocation>
</comment>
<dbReference type="HAMAP" id="MF_00040">
    <property type="entry name" value="RRF"/>
    <property type="match status" value="1"/>
</dbReference>
<dbReference type="InterPro" id="IPR023584">
    <property type="entry name" value="Ribosome_recyc_fac_dom"/>
</dbReference>
<evidence type="ECO:0000256" key="3">
    <source>
        <dbReference type="ARBA" id="ARBA00022490"/>
    </source>
</evidence>
<evidence type="ECO:0000313" key="8">
    <source>
        <dbReference type="EMBL" id="KIX84527.1"/>
    </source>
</evidence>
<comment type="function">
    <text evidence="5">Responsible for the release of ribosomes from messenger RNA at the termination of protein biosynthesis. May increase the efficiency of translation by recycling ribosomes from one round of translation to another.</text>
</comment>
<dbReference type="STRING" id="276.THFILI_07260"/>
<keyword evidence="9" id="KW-1185">Reference proteome</keyword>
<feature type="domain" description="Ribosome recycling factor" evidence="7">
    <location>
        <begin position="21"/>
        <end position="184"/>
    </location>
</feature>
<reference evidence="8 9" key="1">
    <citation type="journal article" date="2015" name="Genome Announc.">
        <title>Draft Genome Sequence of the Thermophile Thermus filiformis ATCC 43280, Producer of Carotenoid-(Di)glucoside-Branched Fatty Acid (Di)esters and Source of Hyperthermostable Enzymes of Biotechnological Interest.</title>
        <authorList>
            <person name="Mandelli F."/>
            <person name="Oliveira Ramires B."/>
            <person name="Couger M.B."/>
            <person name="Paixao D.A."/>
            <person name="Camilo C.M."/>
            <person name="Polikarpov I."/>
            <person name="Prade R."/>
            <person name="Riano-Pachon D.M."/>
            <person name="Squina F.M."/>
        </authorList>
    </citation>
    <scope>NUCLEOTIDE SEQUENCE [LARGE SCALE GENOMIC DNA]</scope>
    <source>
        <strain evidence="8 9">ATCC 43280</strain>
    </source>
</reference>
<dbReference type="PANTHER" id="PTHR20982">
    <property type="entry name" value="RIBOSOME RECYCLING FACTOR"/>
    <property type="match status" value="1"/>
</dbReference>
<dbReference type="FunFam" id="1.10.132.20:FF:000001">
    <property type="entry name" value="Ribosome-recycling factor"/>
    <property type="match status" value="1"/>
</dbReference>
<evidence type="ECO:0000256" key="2">
    <source>
        <dbReference type="ARBA" id="ARBA00005912"/>
    </source>
</evidence>
<dbReference type="PANTHER" id="PTHR20982:SF3">
    <property type="entry name" value="MITOCHONDRIAL RIBOSOME RECYCLING FACTOR PSEUDO 1"/>
    <property type="match status" value="1"/>
</dbReference>
<organism evidence="8 9">
    <name type="scientific">Thermus filiformis</name>
    <dbReference type="NCBI Taxonomy" id="276"/>
    <lineage>
        <taxon>Bacteria</taxon>
        <taxon>Thermotogati</taxon>
        <taxon>Deinococcota</taxon>
        <taxon>Deinococci</taxon>
        <taxon>Thermales</taxon>
        <taxon>Thermaceae</taxon>
        <taxon>Thermus</taxon>
    </lineage>
</organism>
<dbReference type="Gene3D" id="1.10.132.20">
    <property type="entry name" value="Ribosome-recycling factor"/>
    <property type="match status" value="1"/>
</dbReference>
<evidence type="ECO:0000256" key="6">
    <source>
        <dbReference type="SAM" id="Coils"/>
    </source>
</evidence>
<feature type="coiled-coil region" evidence="6">
    <location>
        <begin position="133"/>
        <end position="167"/>
    </location>
</feature>
<dbReference type="AlphaFoldDB" id="A0A0D6XA37"/>
<sequence length="185" mass="21082">MNLKELYQDIRAHMQKSLEALEHNLAGVRSGRANPALLLHLKVEYYGTHVPLNQIATVTAPDARTLVVQSWDQNALKAIEKAIRESDLGLNPANRGDALYINIPPLTEERRKELVRTVRHMAEEARVAIRNIRREGLERLKKLEKELHLSEDDVKRAEAEVQKITDEFIAKVDQALEKKEAEILG</sequence>
<evidence type="ECO:0000256" key="1">
    <source>
        <dbReference type="ARBA" id="ARBA00004496"/>
    </source>
</evidence>